<dbReference type="InterPro" id="IPR046848">
    <property type="entry name" value="E_motif"/>
</dbReference>
<gene>
    <name evidence="2" type="ORF">LWI28_014482</name>
</gene>
<name>A0AAD5P0P4_ACENE</name>
<dbReference type="InterPro" id="IPR002885">
    <property type="entry name" value="PPR_rpt"/>
</dbReference>
<dbReference type="Pfam" id="PF01535">
    <property type="entry name" value="PPR"/>
    <property type="match status" value="1"/>
</dbReference>
<evidence type="ECO:0000313" key="2">
    <source>
        <dbReference type="EMBL" id="KAI9191851.1"/>
    </source>
</evidence>
<evidence type="ECO:0000313" key="3">
    <source>
        <dbReference type="Proteomes" id="UP001064489"/>
    </source>
</evidence>
<protein>
    <recommendedName>
        <fullName evidence="4">Pentatricopeptide repeat-containing protein</fullName>
    </recommendedName>
</protein>
<organism evidence="2 3">
    <name type="scientific">Acer negundo</name>
    <name type="common">Box elder</name>
    <dbReference type="NCBI Taxonomy" id="4023"/>
    <lineage>
        <taxon>Eukaryota</taxon>
        <taxon>Viridiplantae</taxon>
        <taxon>Streptophyta</taxon>
        <taxon>Embryophyta</taxon>
        <taxon>Tracheophyta</taxon>
        <taxon>Spermatophyta</taxon>
        <taxon>Magnoliopsida</taxon>
        <taxon>eudicotyledons</taxon>
        <taxon>Gunneridae</taxon>
        <taxon>Pentapetalae</taxon>
        <taxon>rosids</taxon>
        <taxon>malvids</taxon>
        <taxon>Sapindales</taxon>
        <taxon>Sapindaceae</taxon>
        <taxon>Hippocastanoideae</taxon>
        <taxon>Acereae</taxon>
        <taxon>Acer</taxon>
    </lineage>
</organism>
<accession>A0AAD5P0P4</accession>
<dbReference type="Gene3D" id="1.25.40.10">
    <property type="entry name" value="Tetratricopeptide repeat domain"/>
    <property type="match status" value="1"/>
</dbReference>
<reference evidence="2" key="2">
    <citation type="submission" date="2023-02" db="EMBL/GenBank/DDBJ databases">
        <authorList>
            <person name="Swenson N.G."/>
            <person name="Wegrzyn J.L."/>
            <person name="Mcevoy S.L."/>
        </authorList>
    </citation>
    <scope>NUCLEOTIDE SEQUENCE</scope>
    <source>
        <strain evidence="2">91603</strain>
        <tissue evidence="2">Leaf</tissue>
    </source>
</reference>
<dbReference type="GO" id="GO:0009451">
    <property type="term" value="P:RNA modification"/>
    <property type="evidence" value="ECO:0007669"/>
    <property type="project" value="InterPro"/>
</dbReference>
<dbReference type="EMBL" id="JAJSOW010000004">
    <property type="protein sequence ID" value="KAI9191851.1"/>
    <property type="molecule type" value="Genomic_DNA"/>
</dbReference>
<dbReference type="Proteomes" id="UP001064489">
    <property type="component" value="Chromosome 6"/>
</dbReference>
<dbReference type="InterPro" id="IPR011990">
    <property type="entry name" value="TPR-like_helical_dom_sf"/>
</dbReference>
<dbReference type="PANTHER" id="PTHR47926:SF537">
    <property type="entry name" value="PENTACOTRIPEPTIDE-REPEAT REGION OF PRORP DOMAIN-CONTAINING PROTEIN"/>
    <property type="match status" value="1"/>
</dbReference>
<dbReference type="FunFam" id="1.25.40.10:FF:000090">
    <property type="entry name" value="Pentatricopeptide repeat-containing protein, chloroplastic"/>
    <property type="match status" value="1"/>
</dbReference>
<proteinExistence type="predicted"/>
<dbReference type="InterPro" id="IPR046960">
    <property type="entry name" value="PPR_At4g14850-like_plant"/>
</dbReference>
<dbReference type="Pfam" id="PF20431">
    <property type="entry name" value="E_motif"/>
    <property type="match status" value="1"/>
</dbReference>
<sequence>MYAKCGSIENALMVFEELPEKDVMTWTALTVGLAMCVEGNKALEYFHELQIREVKPDAITFVGVLVACSHSRLVDEGISHFNLMSKTYDIQPRIEHYGCLVDVLGIAEAKELIRNMLMAPDHFILGGLLGACRIHGNLKAAERAAKQLLELYPENDGTYVILSNINSSSRKWHKAKRTRELMAERSVKKLPGCV</sequence>
<evidence type="ECO:0008006" key="4">
    <source>
        <dbReference type="Google" id="ProtNLM"/>
    </source>
</evidence>
<keyword evidence="1" id="KW-0677">Repeat</keyword>
<reference evidence="2" key="1">
    <citation type="journal article" date="2022" name="Plant J.">
        <title>Strategies of tolerance reflected in two North American maple genomes.</title>
        <authorList>
            <person name="McEvoy S.L."/>
            <person name="Sezen U.U."/>
            <person name="Trouern-Trend A."/>
            <person name="McMahon S.M."/>
            <person name="Schaberg P.G."/>
            <person name="Yang J."/>
            <person name="Wegrzyn J.L."/>
            <person name="Swenson N.G."/>
        </authorList>
    </citation>
    <scope>NUCLEOTIDE SEQUENCE</scope>
    <source>
        <strain evidence="2">91603</strain>
    </source>
</reference>
<dbReference type="PANTHER" id="PTHR47926">
    <property type="entry name" value="PENTATRICOPEPTIDE REPEAT-CONTAINING PROTEIN"/>
    <property type="match status" value="1"/>
</dbReference>
<dbReference type="AlphaFoldDB" id="A0AAD5P0P4"/>
<evidence type="ECO:0000256" key="1">
    <source>
        <dbReference type="ARBA" id="ARBA00022737"/>
    </source>
</evidence>
<dbReference type="GO" id="GO:0003723">
    <property type="term" value="F:RNA binding"/>
    <property type="evidence" value="ECO:0007669"/>
    <property type="project" value="InterPro"/>
</dbReference>
<keyword evidence="3" id="KW-1185">Reference proteome</keyword>
<comment type="caution">
    <text evidence="2">The sequence shown here is derived from an EMBL/GenBank/DDBJ whole genome shotgun (WGS) entry which is preliminary data.</text>
</comment>